<reference evidence="2" key="1">
    <citation type="journal article" date="2019" name="Int. J. Syst. Evol. Microbiol.">
        <title>The Global Catalogue of Microorganisms (GCM) 10K type strain sequencing project: providing services to taxonomists for standard genome sequencing and annotation.</title>
        <authorList>
            <consortium name="The Broad Institute Genomics Platform"/>
            <consortium name="The Broad Institute Genome Sequencing Center for Infectious Disease"/>
            <person name="Wu L."/>
            <person name="Ma J."/>
        </authorList>
    </citation>
    <scope>NUCLEOTIDE SEQUENCE [LARGE SCALE GENOMIC DNA]</scope>
    <source>
        <strain evidence="2">JCM 17201</strain>
    </source>
</reference>
<sequence length="68" mass="7357">MFCPALCAKTQGKTVMGPALTPALSHRAREPHVLNISMLPRREKAMQKQKLLLQVPLNVPSPAGRGLG</sequence>
<proteinExistence type="predicted"/>
<name>A0ABP7LX49_9GAMM</name>
<protein>
    <submittedName>
        <fullName evidence="1">Uncharacterized protein</fullName>
    </submittedName>
</protein>
<keyword evidence="2" id="KW-1185">Reference proteome</keyword>
<gene>
    <name evidence="1" type="ORF">GCM10022405_37790</name>
</gene>
<evidence type="ECO:0000313" key="1">
    <source>
        <dbReference type="EMBL" id="GAA3909111.1"/>
    </source>
</evidence>
<organism evidence="1 2">
    <name type="scientific">Gibbsiella dentisursi</name>
    <dbReference type="NCBI Taxonomy" id="796890"/>
    <lineage>
        <taxon>Bacteria</taxon>
        <taxon>Pseudomonadati</taxon>
        <taxon>Pseudomonadota</taxon>
        <taxon>Gammaproteobacteria</taxon>
        <taxon>Enterobacterales</taxon>
        <taxon>Yersiniaceae</taxon>
        <taxon>Gibbsiella</taxon>
    </lineage>
</organism>
<evidence type="ECO:0000313" key="2">
    <source>
        <dbReference type="Proteomes" id="UP001499994"/>
    </source>
</evidence>
<dbReference type="Proteomes" id="UP001499994">
    <property type="component" value="Unassembled WGS sequence"/>
</dbReference>
<accession>A0ABP7LX49</accession>
<comment type="caution">
    <text evidence="1">The sequence shown here is derived from an EMBL/GenBank/DDBJ whole genome shotgun (WGS) entry which is preliminary data.</text>
</comment>
<dbReference type="EMBL" id="BAABDG010000009">
    <property type="protein sequence ID" value="GAA3909111.1"/>
    <property type="molecule type" value="Genomic_DNA"/>
</dbReference>